<dbReference type="GO" id="GO:0005739">
    <property type="term" value="C:mitochondrion"/>
    <property type="evidence" value="ECO:0007669"/>
    <property type="project" value="UniProtKB-SubCell"/>
</dbReference>
<dbReference type="PANTHER" id="PTHR28055">
    <property type="entry name" value="ALTERED INHERITANCE OF MITOCHONDRIA PROTEIN 41, MITOCHONDRIAL"/>
    <property type="match status" value="1"/>
</dbReference>
<evidence type="ECO:0000256" key="2">
    <source>
        <dbReference type="ARBA" id="ARBA00023128"/>
    </source>
</evidence>
<comment type="caution">
    <text evidence="4">The sequence shown here is derived from an EMBL/GenBank/DDBJ whole genome shotgun (WGS) entry which is preliminary data.</text>
</comment>
<evidence type="ECO:0000313" key="4">
    <source>
        <dbReference type="EMBL" id="GMM48347.1"/>
    </source>
</evidence>
<dbReference type="PANTHER" id="PTHR28055:SF1">
    <property type="entry name" value="ALTERED INHERITANCE OF MITOCHONDRIA PROTEIN 41, MITOCHONDRIAL"/>
    <property type="match status" value="1"/>
</dbReference>
<proteinExistence type="inferred from homology"/>
<comment type="similarity">
    <text evidence="1 3">Belongs to the AIM41 family.</text>
</comment>
<evidence type="ECO:0000313" key="5">
    <source>
        <dbReference type="Proteomes" id="UP001378960"/>
    </source>
</evidence>
<organism evidence="4 5">
    <name type="scientific">Pichia kluyveri</name>
    <name type="common">Yeast</name>
    <dbReference type="NCBI Taxonomy" id="36015"/>
    <lineage>
        <taxon>Eukaryota</taxon>
        <taxon>Fungi</taxon>
        <taxon>Dikarya</taxon>
        <taxon>Ascomycota</taxon>
        <taxon>Saccharomycotina</taxon>
        <taxon>Pichiomycetes</taxon>
        <taxon>Pichiales</taxon>
        <taxon>Pichiaceae</taxon>
        <taxon>Pichia</taxon>
    </lineage>
</organism>
<dbReference type="AlphaFoldDB" id="A0AAV5RB07"/>
<dbReference type="Proteomes" id="UP001378960">
    <property type="component" value="Unassembled WGS sequence"/>
</dbReference>
<sequence>MRRFGIIKNIRFNSTINVDKSTKGIYDNVLEQLREGLKISIKQKLTFEKTAIRGIMSEMKNLQIDNHGTIINKFQIVDHFNKLIKQREETAKEYLSPNQPERFKELAENEMREIEIIKKYLALLPVANDEDIKEKLKVIIENDKITDKRKLFSKIPWNKINEEWNASRSTVSEVINKMDL</sequence>
<name>A0AAV5RB07_PICKL</name>
<reference evidence="4 5" key="1">
    <citation type="journal article" date="2023" name="Elife">
        <title>Identification of key yeast species and microbe-microbe interactions impacting larval growth of Drosophila in the wild.</title>
        <authorList>
            <person name="Mure A."/>
            <person name="Sugiura Y."/>
            <person name="Maeda R."/>
            <person name="Honda K."/>
            <person name="Sakurai N."/>
            <person name="Takahashi Y."/>
            <person name="Watada M."/>
            <person name="Katoh T."/>
            <person name="Gotoh A."/>
            <person name="Gotoh Y."/>
            <person name="Taniguchi I."/>
            <person name="Nakamura K."/>
            <person name="Hayashi T."/>
            <person name="Katayama T."/>
            <person name="Uemura T."/>
            <person name="Hattori Y."/>
        </authorList>
    </citation>
    <scope>NUCLEOTIDE SEQUENCE [LARGE SCALE GENOMIC DNA]</scope>
    <source>
        <strain evidence="4 5">PK-24</strain>
    </source>
</reference>
<protein>
    <recommendedName>
        <fullName evidence="3">Altered inheritance of mitochondria protein 41</fullName>
    </recommendedName>
</protein>
<keyword evidence="5" id="KW-1185">Reference proteome</keyword>
<dbReference type="Gene3D" id="1.10.1510.10">
    <property type="entry name" value="Uncharacterised protein YqeY/AIM41 PF09424, N-terminal domain"/>
    <property type="match status" value="1"/>
</dbReference>
<comment type="subcellular location">
    <subcellularLocation>
        <location evidence="3">Mitochondrion</location>
    </subcellularLocation>
</comment>
<dbReference type="Pfam" id="PF09424">
    <property type="entry name" value="YqeY"/>
    <property type="match status" value="1"/>
</dbReference>
<evidence type="ECO:0000256" key="3">
    <source>
        <dbReference type="RuleBase" id="RU365099"/>
    </source>
</evidence>
<keyword evidence="2 3" id="KW-0496">Mitochondrion</keyword>
<dbReference type="SUPFAM" id="SSF89095">
    <property type="entry name" value="GatB/YqeY motif"/>
    <property type="match status" value="1"/>
</dbReference>
<accession>A0AAV5RB07</accession>
<dbReference type="InterPro" id="IPR042184">
    <property type="entry name" value="YqeY/Aim41_N"/>
</dbReference>
<dbReference type="EMBL" id="BTGB01000009">
    <property type="protein sequence ID" value="GMM48347.1"/>
    <property type="molecule type" value="Genomic_DNA"/>
</dbReference>
<dbReference type="InterPro" id="IPR003789">
    <property type="entry name" value="Asn/Gln_tRNA_amidoTrase-B-like"/>
</dbReference>
<dbReference type="GO" id="GO:0016884">
    <property type="term" value="F:carbon-nitrogen ligase activity, with glutamine as amido-N-donor"/>
    <property type="evidence" value="ECO:0007669"/>
    <property type="project" value="UniProtKB-UniRule"/>
</dbReference>
<gene>
    <name evidence="3" type="primary">AIM41</name>
    <name evidence="4" type="ORF">DAPK24_049450</name>
</gene>
<dbReference type="InterPro" id="IPR019004">
    <property type="entry name" value="YqeY/Aim41"/>
</dbReference>
<evidence type="ECO:0000256" key="1">
    <source>
        <dbReference type="ARBA" id="ARBA00007538"/>
    </source>
</evidence>